<dbReference type="EMBL" id="REGW02000021">
    <property type="protein sequence ID" value="KAE8280788.1"/>
    <property type="molecule type" value="Genomic_DNA"/>
</dbReference>
<dbReference type="InterPro" id="IPR029627">
    <property type="entry name" value="CCSER"/>
</dbReference>
<accession>A0A6G0HNF2</accession>
<sequence>MLATFPALVAPYPPGLVCPFASILLLARHVGAISSKASARHLMEEKAPIRSAMVSRLPKFGGRSSSGGASPLSNGSTQPTTPAQDGKTTPSGTRPNGVIRASPFSLKWKRDEGMAHSSPTTPTSPGDAGEDKAQTQLPSLAKEVMNGSPATP</sequence>
<comment type="caution">
    <text evidence="4">The sequence shown here is derived from an EMBL/GenBank/DDBJ whole genome shotgun (WGS) entry which is preliminary data.</text>
</comment>
<dbReference type="PANTHER" id="PTHR22461">
    <property type="entry name" value="SERINE-RICH COILED-COIL DOMAIN-CONTAINING PROTEIN 2-RELATED"/>
    <property type="match status" value="1"/>
</dbReference>
<feature type="region of interest" description="Disordered" evidence="3">
    <location>
        <begin position="53"/>
        <end position="152"/>
    </location>
</feature>
<protein>
    <submittedName>
        <fullName evidence="4">Uncharacterized protein</fullName>
    </submittedName>
</protein>
<name>A0A6G0HNF2_LARCR</name>
<comment type="similarity">
    <text evidence="1">Belongs to the CCSER family.</text>
</comment>
<reference evidence="4 5" key="1">
    <citation type="submission" date="2019-07" db="EMBL/GenBank/DDBJ databases">
        <title>Chromosome genome assembly for large yellow croaker.</title>
        <authorList>
            <person name="Xiao S."/>
        </authorList>
    </citation>
    <scope>NUCLEOTIDE SEQUENCE [LARGE SCALE GENOMIC DNA]</scope>
    <source>
        <strain evidence="4">JMULYC20181020</strain>
        <tissue evidence="4">Muscle</tissue>
    </source>
</reference>
<gene>
    <name evidence="4" type="ORF">D5F01_LYC21351</name>
</gene>
<dbReference type="GO" id="GO:0008017">
    <property type="term" value="F:microtubule binding"/>
    <property type="evidence" value="ECO:0007669"/>
    <property type="project" value="TreeGrafter"/>
</dbReference>
<organism evidence="4 5">
    <name type="scientific">Larimichthys crocea</name>
    <name type="common">Large yellow croaker</name>
    <name type="synonym">Pseudosciaena crocea</name>
    <dbReference type="NCBI Taxonomy" id="215358"/>
    <lineage>
        <taxon>Eukaryota</taxon>
        <taxon>Metazoa</taxon>
        <taxon>Chordata</taxon>
        <taxon>Craniata</taxon>
        <taxon>Vertebrata</taxon>
        <taxon>Euteleostomi</taxon>
        <taxon>Actinopterygii</taxon>
        <taxon>Neopterygii</taxon>
        <taxon>Teleostei</taxon>
        <taxon>Neoteleostei</taxon>
        <taxon>Acanthomorphata</taxon>
        <taxon>Eupercaria</taxon>
        <taxon>Sciaenidae</taxon>
        <taxon>Larimichthys</taxon>
    </lineage>
</organism>
<evidence type="ECO:0000256" key="3">
    <source>
        <dbReference type="SAM" id="MobiDB-lite"/>
    </source>
</evidence>
<keyword evidence="2" id="KW-0175">Coiled coil</keyword>
<evidence type="ECO:0000256" key="1">
    <source>
        <dbReference type="ARBA" id="ARBA00010949"/>
    </source>
</evidence>
<dbReference type="GO" id="GO:0015630">
    <property type="term" value="C:microtubule cytoskeleton"/>
    <property type="evidence" value="ECO:0007669"/>
    <property type="project" value="TreeGrafter"/>
</dbReference>
<dbReference type="AlphaFoldDB" id="A0A6G0HNF2"/>
<feature type="compositionally biased region" description="Polar residues" evidence="3">
    <location>
        <begin position="66"/>
        <end position="94"/>
    </location>
</feature>
<evidence type="ECO:0000256" key="2">
    <source>
        <dbReference type="ARBA" id="ARBA00023054"/>
    </source>
</evidence>
<evidence type="ECO:0000313" key="4">
    <source>
        <dbReference type="EMBL" id="KAE8280788.1"/>
    </source>
</evidence>
<dbReference type="GO" id="GO:0001578">
    <property type="term" value="P:microtubule bundle formation"/>
    <property type="evidence" value="ECO:0007669"/>
    <property type="project" value="TreeGrafter"/>
</dbReference>
<proteinExistence type="inferred from homology"/>
<dbReference type="Proteomes" id="UP000424527">
    <property type="component" value="Unassembled WGS sequence"/>
</dbReference>
<dbReference type="PANTHER" id="PTHR22461:SF2">
    <property type="entry name" value="SERINE-RICH COILED-COIL DOMAIN-CONTAINING PROTEIN 2"/>
    <property type="match status" value="1"/>
</dbReference>
<keyword evidence="5" id="KW-1185">Reference proteome</keyword>
<evidence type="ECO:0000313" key="5">
    <source>
        <dbReference type="Proteomes" id="UP000424527"/>
    </source>
</evidence>